<feature type="transmembrane region" description="Helical" evidence="8">
    <location>
        <begin position="404"/>
        <end position="428"/>
    </location>
</feature>
<feature type="transmembrane region" description="Helical" evidence="8">
    <location>
        <begin position="32"/>
        <end position="48"/>
    </location>
</feature>
<feature type="transmembrane region" description="Helical" evidence="8">
    <location>
        <begin position="54"/>
        <end position="75"/>
    </location>
</feature>
<evidence type="ECO:0000256" key="6">
    <source>
        <dbReference type="ARBA" id="ARBA00022989"/>
    </source>
</evidence>
<dbReference type="Pfam" id="PF03600">
    <property type="entry name" value="CitMHS"/>
    <property type="match status" value="1"/>
</dbReference>
<proteinExistence type="inferred from homology"/>
<evidence type="ECO:0000256" key="5">
    <source>
        <dbReference type="ARBA" id="ARBA00022692"/>
    </source>
</evidence>
<evidence type="ECO:0000313" key="10">
    <source>
        <dbReference type="EMBL" id="NFV16082.1"/>
    </source>
</evidence>
<evidence type="ECO:0000256" key="7">
    <source>
        <dbReference type="ARBA" id="ARBA00023136"/>
    </source>
</evidence>
<feature type="transmembrane region" description="Helical" evidence="8">
    <location>
        <begin position="233"/>
        <end position="264"/>
    </location>
</feature>
<dbReference type="AlphaFoldDB" id="A0A6G4HS67"/>
<feature type="domain" description="Citrate transporter-like" evidence="9">
    <location>
        <begin position="21"/>
        <end position="370"/>
    </location>
</feature>
<dbReference type="GO" id="GO:0005886">
    <property type="term" value="C:plasma membrane"/>
    <property type="evidence" value="ECO:0007669"/>
    <property type="project" value="UniProtKB-SubCell"/>
</dbReference>
<feature type="transmembrane region" description="Helical" evidence="8">
    <location>
        <begin position="318"/>
        <end position="343"/>
    </location>
</feature>
<sequence>MIKIFNNFNMMLPAIIFIIVYALIISEKVNRVVASLGGAAIMLILKLITQEKAFLKIDFNTIGLLVGMMIIVNITKRTGVFEYIAIKAAKFSKGNPIKILILFSVITAVLSGVLDNVTTVLLIVPVTLVITKTLEIDPIPFLMCEIFASNIGGTATLIGDPPNLMIGSAAGLSFLDFVKNLAPVVIIILTVTLLGIRQLYKNSMKTSEEDKKKIMALDESKAIRDMSLMKKCLTVLFLTLIGFLTHSYLGFESATIAIAGSAILLAISKVEPDEILQETEWGTIFFFIGLFIMTGVLEDVGIMEVLAQKTMSLTKGNLVMTGIFVLWISAIASAFIDNIPFVATMIPLIKAMGTMGGMDIVPLWWALSLGACLGGNGTMIGASANLVVIGIAEKSGYKISFKDYFKLGFPVMLVSIIICTAYLLMFFLK</sequence>
<evidence type="ECO:0000256" key="8">
    <source>
        <dbReference type="SAM" id="Phobius"/>
    </source>
</evidence>
<keyword evidence="6 8" id="KW-1133">Transmembrane helix</keyword>
<name>A0A6G4HS67_CLOBO</name>
<gene>
    <name evidence="10" type="ORF">FDG29_07905</name>
</gene>
<feature type="transmembrane region" description="Helical" evidence="8">
    <location>
        <begin position="363"/>
        <end position="392"/>
    </location>
</feature>
<feature type="transmembrane region" description="Helical" evidence="8">
    <location>
        <begin position="6"/>
        <end position="25"/>
    </location>
</feature>
<keyword evidence="7 8" id="KW-0472">Membrane</keyword>
<feature type="transmembrane region" description="Helical" evidence="8">
    <location>
        <begin position="284"/>
        <end position="306"/>
    </location>
</feature>
<organism evidence="10">
    <name type="scientific">Clostridium botulinum</name>
    <dbReference type="NCBI Taxonomy" id="1491"/>
    <lineage>
        <taxon>Bacteria</taxon>
        <taxon>Bacillati</taxon>
        <taxon>Bacillota</taxon>
        <taxon>Clostridia</taxon>
        <taxon>Eubacteriales</taxon>
        <taxon>Clostridiaceae</taxon>
        <taxon>Clostridium</taxon>
    </lineage>
</organism>
<comment type="subcellular location">
    <subcellularLocation>
        <location evidence="1">Cell membrane</location>
        <topology evidence="1">Multi-pass membrane protein</topology>
    </subcellularLocation>
</comment>
<dbReference type="GO" id="GO:0015105">
    <property type="term" value="F:arsenite transmembrane transporter activity"/>
    <property type="evidence" value="ECO:0007669"/>
    <property type="project" value="InterPro"/>
</dbReference>
<dbReference type="InterPro" id="IPR051475">
    <property type="entry name" value="Diverse_Ion_Transporter"/>
</dbReference>
<evidence type="ECO:0000256" key="4">
    <source>
        <dbReference type="ARBA" id="ARBA00022475"/>
    </source>
</evidence>
<comment type="similarity">
    <text evidence="2">Belongs to the CitM (TC 2.A.11) transporter family.</text>
</comment>
<evidence type="ECO:0000256" key="2">
    <source>
        <dbReference type="ARBA" id="ARBA00009843"/>
    </source>
</evidence>
<evidence type="ECO:0000259" key="9">
    <source>
        <dbReference type="Pfam" id="PF03600"/>
    </source>
</evidence>
<dbReference type="InterPro" id="IPR004680">
    <property type="entry name" value="Cit_transptr-like_dom"/>
</dbReference>
<keyword evidence="5 8" id="KW-0812">Transmembrane</keyword>
<keyword evidence="4" id="KW-1003">Cell membrane</keyword>
<dbReference type="PANTHER" id="PTHR43568:SF1">
    <property type="entry name" value="P PROTEIN"/>
    <property type="match status" value="1"/>
</dbReference>
<feature type="transmembrane region" description="Helical" evidence="8">
    <location>
        <begin position="96"/>
        <end position="114"/>
    </location>
</feature>
<dbReference type="PRINTS" id="PR00758">
    <property type="entry name" value="ARSENICPUMP"/>
</dbReference>
<keyword evidence="3" id="KW-0813">Transport</keyword>
<dbReference type="EMBL" id="SXEU01000002">
    <property type="protein sequence ID" value="NFV16082.1"/>
    <property type="molecule type" value="Genomic_DNA"/>
</dbReference>
<reference evidence="10" key="1">
    <citation type="submission" date="2019-04" db="EMBL/GenBank/DDBJ databases">
        <title>Genome sequencing of Clostridium botulinum Groups I-IV and Clostridium butyricum.</title>
        <authorList>
            <person name="Brunt J."/>
            <person name="Van Vliet A.H.M."/>
            <person name="Stringer S.C."/>
            <person name="Carter A.T."/>
            <person name="Peck M.W."/>
        </authorList>
    </citation>
    <scope>NUCLEOTIDE SEQUENCE</scope>
    <source>
        <strain evidence="10">751/1</strain>
    </source>
</reference>
<dbReference type="CDD" id="cd01116">
    <property type="entry name" value="P_permease"/>
    <property type="match status" value="1"/>
</dbReference>
<dbReference type="PANTHER" id="PTHR43568">
    <property type="entry name" value="P PROTEIN"/>
    <property type="match status" value="1"/>
</dbReference>
<evidence type="ECO:0000256" key="1">
    <source>
        <dbReference type="ARBA" id="ARBA00004651"/>
    </source>
</evidence>
<feature type="transmembrane region" description="Helical" evidence="8">
    <location>
        <begin position="181"/>
        <end position="200"/>
    </location>
</feature>
<protein>
    <submittedName>
        <fullName evidence="10">ArsB/NhaD family transporter</fullName>
    </submittedName>
</protein>
<evidence type="ECO:0000256" key="3">
    <source>
        <dbReference type="ARBA" id="ARBA00022448"/>
    </source>
</evidence>
<dbReference type="InterPro" id="IPR000802">
    <property type="entry name" value="Arsenical_pump_ArsB"/>
</dbReference>
<accession>A0A6G4HS67</accession>
<comment type="caution">
    <text evidence="10">The sequence shown here is derived from an EMBL/GenBank/DDBJ whole genome shotgun (WGS) entry which is preliminary data.</text>
</comment>